<dbReference type="PANTHER" id="PTHR32134:SF169">
    <property type="entry name" value="FNIP REPEAT-CONTAINING PROTEIN-RELATED"/>
    <property type="match status" value="1"/>
</dbReference>
<dbReference type="InterPro" id="IPR051251">
    <property type="entry name" value="STK_FNIP-Repeat"/>
</dbReference>
<evidence type="ECO:0000313" key="2">
    <source>
        <dbReference type="Proteomes" id="UP000029781"/>
    </source>
</evidence>
<organismHost>
    <name type="scientific">Cafeteria roenbergensis</name>
    <name type="common">Marine flagellate</name>
    <dbReference type="NCBI Taxonomy" id="33653"/>
</organismHost>
<dbReference type="InterPro" id="IPR008615">
    <property type="entry name" value="FNIP"/>
</dbReference>
<accession>E3T5T4</accession>
<dbReference type="PANTHER" id="PTHR32134">
    <property type="entry name" value="FNIP REPEAT-CONTAINING PROTEIN"/>
    <property type="match status" value="1"/>
</dbReference>
<proteinExistence type="predicted"/>
<organism evidence="1 2">
    <name type="scientific">Cafeteria roenbergensis virus (strain BV-PW1)</name>
    <name type="common">CroV</name>
    <dbReference type="NCBI Taxonomy" id="693272"/>
    <lineage>
        <taxon>Viruses</taxon>
        <taxon>Varidnaviria</taxon>
        <taxon>Bamfordvirae</taxon>
        <taxon>Nucleocytoviricota</taxon>
        <taxon>Megaviricetes</taxon>
        <taxon>Imitervirales</taxon>
        <taxon>Mimiviridae</taxon>
        <taxon>Aliimimivirinae</taxon>
        <taxon>Rheavirus</taxon>
        <taxon>Rheavirus sinusmexicani</taxon>
    </lineage>
</organism>
<dbReference type="Pfam" id="PF05725">
    <property type="entry name" value="FNIP"/>
    <property type="match status" value="1"/>
</dbReference>
<dbReference type="GeneID" id="9887916"/>
<dbReference type="KEGG" id="vg:9887916"/>
<sequence length="92" mass="10825">MTFHGRFNQPINNVKWPKSLTALSFGNNFNQPLDFLPESLKELTLNSTYNHDLSNLPSGINRIQLNYHNSYRHKVPTHLKNKLYPINELYKK</sequence>
<dbReference type="EMBL" id="GU244497">
    <property type="protein sequence ID" value="ADO67547.1"/>
    <property type="molecule type" value="Genomic_DNA"/>
</dbReference>
<protein>
    <submittedName>
        <fullName evidence="1">Uncharacterized protein</fullName>
    </submittedName>
</protein>
<name>E3T5T4_CROVB</name>
<dbReference type="Proteomes" id="UP000029781">
    <property type="component" value="Segment"/>
</dbReference>
<gene>
    <name evidence="1" type="ORF">crov513</name>
</gene>
<keyword evidence="2" id="KW-1185">Reference proteome</keyword>
<dbReference type="RefSeq" id="YP_003970146.1">
    <property type="nucleotide sequence ID" value="NC_014637.1"/>
</dbReference>
<reference evidence="1 2" key="1">
    <citation type="journal article" date="2010" name="Proc. Natl. Acad. Sci. U.S.A.">
        <title>Giant virus with a remarkable complement of genes infects marine zooplankton.</title>
        <authorList>
            <person name="Fischer M.G."/>
            <person name="Allen M.J."/>
            <person name="Wilson W.H."/>
            <person name="Suttle C.A."/>
        </authorList>
    </citation>
    <scope>NUCLEOTIDE SEQUENCE [LARGE SCALE GENOMIC DNA]</scope>
    <source>
        <strain evidence="1 2">BV-PW1</strain>
    </source>
</reference>
<evidence type="ECO:0000313" key="1">
    <source>
        <dbReference type="EMBL" id="ADO67547.1"/>
    </source>
</evidence>